<keyword evidence="2" id="KW-1185">Reference proteome</keyword>
<evidence type="ECO:0000313" key="2">
    <source>
        <dbReference type="Proteomes" id="UP001058074"/>
    </source>
</evidence>
<reference evidence="1" key="1">
    <citation type="journal article" date="2025" name="Int. J. Syst. Evol. Microbiol.">
        <title>Inconstantimicrobium mannanitabidum sp. nov., a novel member of the family Clostridiaceae isolated from anoxic soil under the treatment of reductive soil disinfestation.</title>
        <authorList>
            <person name="Ueki A."/>
            <person name="Tonouchi A."/>
            <person name="Honma S."/>
            <person name="Kaku N."/>
            <person name="Ueki K."/>
        </authorList>
    </citation>
    <scope>NUCLEOTIDE SEQUENCE</scope>
    <source>
        <strain evidence="1">TW13</strain>
    </source>
</reference>
<protein>
    <submittedName>
        <fullName evidence="1">Uncharacterized protein</fullName>
    </submittedName>
</protein>
<proteinExistence type="predicted"/>
<evidence type="ECO:0000313" key="1">
    <source>
        <dbReference type="EMBL" id="GKX65824.1"/>
    </source>
</evidence>
<accession>A0ACB5R9W6</accession>
<organism evidence="1 2">
    <name type="scientific">Inconstantimicrobium mannanitabidum</name>
    <dbReference type="NCBI Taxonomy" id="1604901"/>
    <lineage>
        <taxon>Bacteria</taxon>
        <taxon>Bacillati</taxon>
        <taxon>Bacillota</taxon>
        <taxon>Clostridia</taxon>
        <taxon>Eubacteriales</taxon>
        <taxon>Clostridiaceae</taxon>
        <taxon>Inconstantimicrobium</taxon>
    </lineage>
</organism>
<dbReference type="EMBL" id="BROD01000001">
    <property type="protein sequence ID" value="GKX65824.1"/>
    <property type="molecule type" value="Genomic_DNA"/>
</dbReference>
<name>A0ACB5R9W6_9CLOT</name>
<gene>
    <name evidence="1" type="ORF">rsdtw13_10820</name>
</gene>
<comment type="caution">
    <text evidence="1">The sequence shown here is derived from an EMBL/GenBank/DDBJ whole genome shotgun (WGS) entry which is preliminary data.</text>
</comment>
<dbReference type="Proteomes" id="UP001058074">
    <property type="component" value="Unassembled WGS sequence"/>
</dbReference>
<sequence>MGLSFRKSIKLTKNTRINLSKTGGIGISSGVKGARISANEQGIRATGTKDGLQYRKNVGYNDVVNSESNFAGYNQYRKTFEYYRNNYGVHANFILMFLFWIPFLVGILIGQPEISVLGLIVLPFLLYSSYKVIIFKKFVKAGLNQDVEGTEKYLKQLSKYKKYKKLLIKLGFIEIQD</sequence>